<comment type="subcellular location">
    <subcellularLocation>
        <location evidence="1">Nucleus</location>
    </subcellularLocation>
</comment>
<name>A0ABV0UJS8_9TELE</name>
<keyword evidence="4" id="KW-0805">Transcription regulation</keyword>
<keyword evidence="6 7" id="KW-0539">Nucleus</keyword>
<dbReference type="InterPro" id="IPR036910">
    <property type="entry name" value="HMG_box_dom_sf"/>
</dbReference>
<evidence type="ECO:0000256" key="1">
    <source>
        <dbReference type="ARBA" id="ARBA00004123"/>
    </source>
</evidence>
<dbReference type="PANTHER" id="PTHR16062:SF19">
    <property type="entry name" value="PROTEIN POLYBROMO-1"/>
    <property type="match status" value="1"/>
</dbReference>
<dbReference type="InterPro" id="IPR009071">
    <property type="entry name" value="HMG_box_dom"/>
</dbReference>
<evidence type="ECO:0000256" key="8">
    <source>
        <dbReference type="SAM" id="MobiDB-lite"/>
    </source>
</evidence>
<reference evidence="10 11" key="1">
    <citation type="submission" date="2021-06" db="EMBL/GenBank/DDBJ databases">
        <authorList>
            <person name="Palmer J.M."/>
        </authorList>
    </citation>
    <scope>NUCLEOTIDE SEQUENCE [LARGE SCALE GENOMIC DNA]</scope>
    <source>
        <strain evidence="11">if_2019</strain>
        <tissue evidence="10">Muscle</tissue>
    </source>
</reference>
<dbReference type="SUPFAM" id="SSF47095">
    <property type="entry name" value="HMG-box"/>
    <property type="match status" value="1"/>
</dbReference>
<feature type="DNA-binding region" description="HMG box" evidence="7">
    <location>
        <begin position="84"/>
        <end position="152"/>
    </location>
</feature>
<feature type="non-terminal residue" evidence="10">
    <location>
        <position position="1"/>
    </location>
</feature>
<feature type="region of interest" description="Disordered" evidence="8">
    <location>
        <begin position="24"/>
        <end position="59"/>
    </location>
</feature>
<keyword evidence="5" id="KW-0804">Transcription</keyword>
<keyword evidence="11" id="KW-1185">Reference proteome</keyword>
<dbReference type="PROSITE" id="PS50118">
    <property type="entry name" value="HMG_BOX_2"/>
    <property type="match status" value="1"/>
</dbReference>
<dbReference type="Proteomes" id="UP001482620">
    <property type="component" value="Unassembled WGS sequence"/>
</dbReference>
<sequence length="378" mass="41504">KLIVPQKEPSPLLDRKIEELEAKFADMTDEELEDLGDDDGELGDHSLPQMQSSMSSDMDIMSYTPPQSTPKSMKGLAKKEASKRKINMSGYILFSSEMRAVIKAQHPDFSFGDLSRLVGTEWRNLDSSRKAEYEERAAKVAEQQERERGHHQTSPRAGTPVGALMGVVPPPTPMGMLNPSMTPVSGMMGVYRTAMMDRVEGMVSMADIPPHHMGMPVFPQHLLPVMAGFPGMPSFGVNGTGIGAAAGNMHGSQVGLIGSGQQASPPCPGQSHLGQPALHQPSTPVFVSPPAKSKRLLHSEAYLRYIEGLSAESSTISKWDHALTVKKQDVRLTKEQESRLPSHWLKSKGAHKTMADALWRLRDLMLRDTLNIRQTHNL</sequence>
<evidence type="ECO:0000256" key="3">
    <source>
        <dbReference type="ARBA" id="ARBA00022853"/>
    </source>
</evidence>
<gene>
    <name evidence="10" type="primary">PBRM1_3</name>
    <name evidence="10" type="ORF">ILYODFUR_026316</name>
</gene>
<feature type="compositionally biased region" description="Basic and acidic residues" evidence="8">
    <location>
        <begin position="128"/>
        <end position="150"/>
    </location>
</feature>
<organism evidence="10 11">
    <name type="scientific">Ilyodon furcidens</name>
    <name type="common">goldbreast splitfin</name>
    <dbReference type="NCBI Taxonomy" id="33524"/>
    <lineage>
        <taxon>Eukaryota</taxon>
        <taxon>Metazoa</taxon>
        <taxon>Chordata</taxon>
        <taxon>Craniata</taxon>
        <taxon>Vertebrata</taxon>
        <taxon>Euteleostomi</taxon>
        <taxon>Actinopterygii</taxon>
        <taxon>Neopterygii</taxon>
        <taxon>Teleostei</taxon>
        <taxon>Neoteleostei</taxon>
        <taxon>Acanthomorphata</taxon>
        <taxon>Ovalentaria</taxon>
        <taxon>Atherinomorphae</taxon>
        <taxon>Cyprinodontiformes</taxon>
        <taxon>Goodeidae</taxon>
        <taxon>Ilyodon</taxon>
    </lineage>
</organism>
<keyword evidence="7" id="KW-0238">DNA-binding</keyword>
<dbReference type="SMART" id="SM00398">
    <property type="entry name" value="HMG"/>
    <property type="match status" value="1"/>
</dbReference>
<dbReference type="CDD" id="cd21984">
    <property type="entry name" value="HMG-box_PB1"/>
    <property type="match status" value="1"/>
</dbReference>
<dbReference type="InterPro" id="IPR037382">
    <property type="entry name" value="Rsc/polybromo"/>
</dbReference>
<evidence type="ECO:0000256" key="4">
    <source>
        <dbReference type="ARBA" id="ARBA00023015"/>
    </source>
</evidence>
<feature type="compositionally biased region" description="Low complexity" evidence="8">
    <location>
        <begin position="49"/>
        <end position="59"/>
    </location>
</feature>
<feature type="region of interest" description="Disordered" evidence="8">
    <location>
        <begin position="128"/>
        <end position="162"/>
    </location>
</feature>
<accession>A0ABV0UJS8</accession>
<evidence type="ECO:0000256" key="7">
    <source>
        <dbReference type="PROSITE-ProRule" id="PRU00267"/>
    </source>
</evidence>
<evidence type="ECO:0000259" key="9">
    <source>
        <dbReference type="PROSITE" id="PS50118"/>
    </source>
</evidence>
<dbReference type="EMBL" id="JAHRIQ010072828">
    <property type="protein sequence ID" value="MEQ2245311.1"/>
    <property type="molecule type" value="Genomic_DNA"/>
</dbReference>
<evidence type="ECO:0000256" key="6">
    <source>
        <dbReference type="ARBA" id="ARBA00023242"/>
    </source>
</evidence>
<dbReference type="PRINTS" id="PR00886">
    <property type="entry name" value="HIGHMOBLTY12"/>
</dbReference>
<dbReference type="PANTHER" id="PTHR16062">
    <property type="entry name" value="SWI/SNF-RELATED"/>
    <property type="match status" value="1"/>
</dbReference>
<evidence type="ECO:0000256" key="5">
    <source>
        <dbReference type="ARBA" id="ARBA00023163"/>
    </source>
</evidence>
<proteinExistence type="predicted"/>
<keyword evidence="2" id="KW-0677">Repeat</keyword>
<feature type="domain" description="HMG box" evidence="9">
    <location>
        <begin position="84"/>
        <end position="152"/>
    </location>
</feature>
<keyword evidence="3" id="KW-0156">Chromatin regulator</keyword>
<comment type="caution">
    <text evidence="10">The sequence shown here is derived from an EMBL/GenBank/DDBJ whole genome shotgun (WGS) entry which is preliminary data.</text>
</comment>
<dbReference type="Pfam" id="PF00505">
    <property type="entry name" value="HMG_box"/>
    <property type="match status" value="1"/>
</dbReference>
<dbReference type="Gene3D" id="1.10.30.10">
    <property type="entry name" value="High mobility group box domain"/>
    <property type="match status" value="1"/>
</dbReference>
<feature type="compositionally biased region" description="Acidic residues" evidence="8">
    <location>
        <begin position="27"/>
        <end position="41"/>
    </location>
</feature>
<evidence type="ECO:0000313" key="11">
    <source>
        <dbReference type="Proteomes" id="UP001482620"/>
    </source>
</evidence>
<protein>
    <submittedName>
        <fullName evidence="10">Protein polybromo-1</fullName>
    </submittedName>
</protein>
<evidence type="ECO:0000256" key="2">
    <source>
        <dbReference type="ARBA" id="ARBA00022737"/>
    </source>
</evidence>
<evidence type="ECO:0000313" key="10">
    <source>
        <dbReference type="EMBL" id="MEQ2245311.1"/>
    </source>
</evidence>